<dbReference type="STRING" id="355548.SAMN04487945_1271"/>
<dbReference type="Proteomes" id="UP000198518">
    <property type="component" value="Unassembled WGS sequence"/>
</dbReference>
<protein>
    <submittedName>
        <fullName evidence="2">Uncharacterized protein</fullName>
    </submittedName>
</protein>
<dbReference type="RefSeq" id="WP_089668513.1">
    <property type="nucleotide sequence ID" value="NZ_FOJA01000001.1"/>
</dbReference>
<dbReference type="InterPro" id="IPR055709">
    <property type="entry name" value="DUF7285"/>
</dbReference>
<organism evidence="2 3">
    <name type="scientific">Halobacterium jilantaiense</name>
    <dbReference type="NCBI Taxonomy" id="355548"/>
    <lineage>
        <taxon>Archaea</taxon>
        <taxon>Methanobacteriati</taxon>
        <taxon>Methanobacteriota</taxon>
        <taxon>Stenosarchaea group</taxon>
        <taxon>Halobacteria</taxon>
        <taxon>Halobacteriales</taxon>
        <taxon>Halobacteriaceae</taxon>
        <taxon>Halobacterium</taxon>
    </lineage>
</organism>
<proteinExistence type="predicted"/>
<evidence type="ECO:0000256" key="1">
    <source>
        <dbReference type="SAM" id="MobiDB-lite"/>
    </source>
</evidence>
<feature type="region of interest" description="Disordered" evidence="1">
    <location>
        <begin position="91"/>
        <end position="111"/>
    </location>
</feature>
<sequence>MSRWSARRAQVEPVAAVVAVLALCLALVAYGSVSAGVLPGPGASAPAGQVLDDAVDAATTEGSVVVSPSALSGTVAPAGYQASVRLTADNRSWNTGADAPPPEAASASRRVPVRVAPGEVAPGRLTVAVWQ</sequence>
<evidence type="ECO:0000313" key="3">
    <source>
        <dbReference type="Proteomes" id="UP000198518"/>
    </source>
</evidence>
<reference evidence="2 3" key="1">
    <citation type="submission" date="2016-10" db="EMBL/GenBank/DDBJ databases">
        <authorList>
            <person name="de Groot N.N."/>
        </authorList>
    </citation>
    <scope>NUCLEOTIDE SEQUENCE [LARGE SCALE GENOMIC DNA]</scope>
    <source>
        <strain evidence="2 3">CGMCC 1.5337</strain>
    </source>
</reference>
<keyword evidence="3" id="KW-1185">Reference proteome</keyword>
<accession>A0A1I0NZF1</accession>
<gene>
    <name evidence="2" type="ORF">SAMN04487945_1271</name>
</gene>
<dbReference type="EMBL" id="FOJA01000001">
    <property type="protein sequence ID" value="SEW07235.1"/>
    <property type="molecule type" value="Genomic_DNA"/>
</dbReference>
<dbReference type="Pfam" id="PF23956">
    <property type="entry name" value="DUF7285"/>
    <property type="match status" value="1"/>
</dbReference>
<name>A0A1I0NZF1_9EURY</name>
<dbReference type="OrthoDB" id="308110at2157"/>
<dbReference type="AlphaFoldDB" id="A0A1I0NZF1"/>
<evidence type="ECO:0000313" key="2">
    <source>
        <dbReference type="EMBL" id="SEW07235.1"/>
    </source>
</evidence>